<reference evidence="2" key="1">
    <citation type="submission" date="2021-11" db="EMBL/GenBank/DDBJ databases">
        <authorList>
            <person name="Herlambang A."/>
            <person name="Guo Y."/>
            <person name="Takashima Y."/>
            <person name="Nishizawa T."/>
        </authorList>
    </citation>
    <scope>NUCLEOTIDE SEQUENCE</scope>
    <source>
        <strain evidence="2">E1425</strain>
    </source>
</reference>
<organism evidence="2 3">
    <name type="scientific">Entomortierella parvispora</name>
    <dbReference type="NCBI Taxonomy" id="205924"/>
    <lineage>
        <taxon>Eukaryota</taxon>
        <taxon>Fungi</taxon>
        <taxon>Fungi incertae sedis</taxon>
        <taxon>Mucoromycota</taxon>
        <taxon>Mortierellomycotina</taxon>
        <taxon>Mortierellomycetes</taxon>
        <taxon>Mortierellales</taxon>
        <taxon>Mortierellaceae</taxon>
        <taxon>Entomortierella</taxon>
    </lineage>
</organism>
<keyword evidence="1" id="KW-0472">Membrane</keyword>
<keyword evidence="1" id="KW-1133">Transmembrane helix</keyword>
<comment type="caution">
    <text evidence="2">The sequence shown here is derived from an EMBL/GenBank/DDBJ whole genome shotgun (WGS) entry which is preliminary data.</text>
</comment>
<evidence type="ECO:0000256" key="1">
    <source>
        <dbReference type="SAM" id="Phobius"/>
    </source>
</evidence>
<name>A0A9P3HHL9_9FUNG</name>
<sequence>MTRPSHSAIVRLAAGAVVVSIVLLQLYLLRIRQQVEDDSTTRASSVIGLKEAGTSSTLSIISVSGPPTSDLTATSPTPRPTAIHLFNNSDPGLSIKPTDQVDFCNHLVKPRHPREMHLAKSNKEPIKIFTWHSSFGVDWPKESLTMCPIPLVLQPFFDHFLETRIQDSNIKWDVGYAPCILWTLAYGEVSYPKQTCTTSNYGEVDYIITTNYADFEDASIIFF</sequence>
<reference evidence="2" key="2">
    <citation type="journal article" date="2022" name="Microbiol. Resour. Announc.">
        <title>Whole-Genome Sequence of Entomortierella parvispora E1425, a Mucoromycotan Fungus Associated with Burkholderiaceae-Related Endosymbiotic Bacteria.</title>
        <authorList>
            <person name="Herlambang A."/>
            <person name="Guo Y."/>
            <person name="Takashima Y."/>
            <person name="Narisawa K."/>
            <person name="Ohta H."/>
            <person name="Nishizawa T."/>
        </authorList>
    </citation>
    <scope>NUCLEOTIDE SEQUENCE</scope>
    <source>
        <strain evidence="2">E1425</strain>
    </source>
</reference>
<proteinExistence type="predicted"/>
<feature type="transmembrane region" description="Helical" evidence="1">
    <location>
        <begin position="12"/>
        <end position="29"/>
    </location>
</feature>
<evidence type="ECO:0000313" key="2">
    <source>
        <dbReference type="EMBL" id="GJJ76860.1"/>
    </source>
</evidence>
<accession>A0A9P3HHL9</accession>
<keyword evidence="1" id="KW-0812">Transmembrane</keyword>
<evidence type="ECO:0000313" key="3">
    <source>
        <dbReference type="Proteomes" id="UP000827284"/>
    </source>
</evidence>
<gene>
    <name evidence="2" type="ORF">EMPS_09219</name>
</gene>
<dbReference type="Proteomes" id="UP000827284">
    <property type="component" value="Unassembled WGS sequence"/>
</dbReference>
<keyword evidence="3" id="KW-1185">Reference proteome</keyword>
<dbReference type="AlphaFoldDB" id="A0A9P3HHL9"/>
<dbReference type="EMBL" id="BQFW01000012">
    <property type="protein sequence ID" value="GJJ76860.1"/>
    <property type="molecule type" value="Genomic_DNA"/>
</dbReference>
<protein>
    <submittedName>
        <fullName evidence="2">Uncharacterized protein</fullName>
    </submittedName>
</protein>